<feature type="domain" description="Fungal-type protein kinase" evidence="2">
    <location>
        <begin position="173"/>
        <end position="525"/>
    </location>
</feature>
<dbReference type="HOGENOM" id="CLU_495737_0_0_1"/>
<dbReference type="InterPro" id="IPR011009">
    <property type="entry name" value="Kinase-like_dom_sf"/>
</dbReference>
<evidence type="ECO:0000313" key="4">
    <source>
        <dbReference type="Proteomes" id="UP000016930"/>
    </source>
</evidence>
<proteinExistence type="predicted"/>
<dbReference type="AlphaFoldDB" id="M2QJ51"/>
<dbReference type="EMBL" id="KB445797">
    <property type="protein sequence ID" value="EMD37068.1"/>
    <property type="molecule type" value="Genomic_DNA"/>
</dbReference>
<dbReference type="InterPro" id="IPR040976">
    <property type="entry name" value="Pkinase_fungal"/>
</dbReference>
<dbReference type="InterPro" id="IPR008266">
    <property type="entry name" value="Tyr_kinase_AS"/>
</dbReference>
<accession>M2QJ51</accession>
<organism evidence="3 4">
    <name type="scientific">Ceriporiopsis subvermispora (strain B)</name>
    <name type="common">White-rot fungus</name>
    <name type="synonym">Gelatoporia subvermispora</name>
    <dbReference type="NCBI Taxonomy" id="914234"/>
    <lineage>
        <taxon>Eukaryota</taxon>
        <taxon>Fungi</taxon>
        <taxon>Dikarya</taxon>
        <taxon>Basidiomycota</taxon>
        <taxon>Agaricomycotina</taxon>
        <taxon>Agaricomycetes</taxon>
        <taxon>Polyporales</taxon>
        <taxon>Gelatoporiaceae</taxon>
        <taxon>Gelatoporia</taxon>
    </lineage>
</organism>
<dbReference type="Pfam" id="PF17667">
    <property type="entry name" value="Pkinase_fungal"/>
    <property type="match status" value="1"/>
</dbReference>
<keyword evidence="4" id="KW-1185">Reference proteome</keyword>
<evidence type="ECO:0000313" key="3">
    <source>
        <dbReference type="EMBL" id="EMD37068.1"/>
    </source>
</evidence>
<feature type="compositionally biased region" description="Basic and acidic residues" evidence="1">
    <location>
        <begin position="533"/>
        <end position="550"/>
    </location>
</feature>
<dbReference type="PANTHER" id="PTHR38248">
    <property type="entry name" value="FUNK1 6"/>
    <property type="match status" value="1"/>
</dbReference>
<dbReference type="PANTHER" id="PTHR38248:SF2">
    <property type="entry name" value="FUNK1 11"/>
    <property type="match status" value="1"/>
</dbReference>
<reference evidence="3 4" key="1">
    <citation type="journal article" date="2012" name="Proc. Natl. Acad. Sci. U.S.A.">
        <title>Comparative genomics of Ceriporiopsis subvermispora and Phanerochaete chrysosporium provide insight into selective ligninolysis.</title>
        <authorList>
            <person name="Fernandez-Fueyo E."/>
            <person name="Ruiz-Duenas F.J."/>
            <person name="Ferreira P."/>
            <person name="Floudas D."/>
            <person name="Hibbett D.S."/>
            <person name="Canessa P."/>
            <person name="Larrondo L.F."/>
            <person name="James T.Y."/>
            <person name="Seelenfreund D."/>
            <person name="Lobos S."/>
            <person name="Polanco R."/>
            <person name="Tello M."/>
            <person name="Honda Y."/>
            <person name="Watanabe T."/>
            <person name="Watanabe T."/>
            <person name="Ryu J.S."/>
            <person name="Kubicek C.P."/>
            <person name="Schmoll M."/>
            <person name="Gaskell J."/>
            <person name="Hammel K.E."/>
            <person name="St John F.J."/>
            <person name="Vanden Wymelenberg A."/>
            <person name="Sabat G."/>
            <person name="Splinter BonDurant S."/>
            <person name="Syed K."/>
            <person name="Yadav J.S."/>
            <person name="Doddapaneni H."/>
            <person name="Subramanian V."/>
            <person name="Lavin J.L."/>
            <person name="Oguiza J.A."/>
            <person name="Perez G."/>
            <person name="Pisabarro A.G."/>
            <person name="Ramirez L."/>
            <person name="Santoyo F."/>
            <person name="Master E."/>
            <person name="Coutinho P.M."/>
            <person name="Henrissat B."/>
            <person name="Lombard V."/>
            <person name="Magnuson J.K."/>
            <person name="Kuees U."/>
            <person name="Hori C."/>
            <person name="Igarashi K."/>
            <person name="Samejima M."/>
            <person name="Held B.W."/>
            <person name="Barry K.W."/>
            <person name="LaButti K.M."/>
            <person name="Lapidus A."/>
            <person name="Lindquist E.A."/>
            <person name="Lucas S.M."/>
            <person name="Riley R."/>
            <person name="Salamov A.A."/>
            <person name="Hoffmeister D."/>
            <person name="Schwenk D."/>
            <person name="Hadar Y."/>
            <person name="Yarden O."/>
            <person name="de Vries R.P."/>
            <person name="Wiebenga A."/>
            <person name="Stenlid J."/>
            <person name="Eastwood D."/>
            <person name="Grigoriev I.V."/>
            <person name="Berka R.M."/>
            <person name="Blanchette R.A."/>
            <person name="Kersten P."/>
            <person name="Martinez A.T."/>
            <person name="Vicuna R."/>
            <person name="Cullen D."/>
        </authorList>
    </citation>
    <scope>NUCLEOTIDE SEQUENCE [LARGE SCALE GENOMIC DNA]</scope>
    <source>
        <strain evidence="3 4">B</strain>
    </source>
</reference>
<gene>
    <name evidence="3" type="ORF">CERSUDRAFT_114960</name>
</gene>
<dbReference type="PROSITE" id="PS00109">
    <property type="entry name" value="PROTEIN_KINASE_TYR"/>
    <property type="match status" value="1"/>
</dbReference>
<dbReference type="SUPFAM" id="SSF56112">
    <property type="entry name" value="Protein kinase-like (PK-like)"/>
    <property type="match status" value="1"/>
</dbReference>
<evidence type="ECO:0000256" key="1">
    <source>
        <dbReference type="SAM" id="MobiDB-lite"/>
    </source>
</evidence>
<feature type="region of interest" description="Disordered" evidence="1">
    <location>
        <begin position="527"/>
        <end position="550"/>
    </location>
</feature>
<dbReference type="OrthoDB" id="2797568at2759"/>
<protein>
    <recommendedName>
        <fullName evidence="2">Fungal-type protein kinase domain-containing protein</fullName>
    </recommendedName>
</protein>
<feature type="non-terminal residue" evidence="3">
    <location>
        <position position="550"/>
    </location>
</feature>
<evidence type="ECO:0000259" key="2">
    <source>
        <dbReference type="Pfam" id="PF17667"/>
    </source>
</evidence>
<name>M2QJ51_CERS8</name>
<sequence>MFSICLCTSSATSVSIDHTAHNHPVHKAGWDSENDGNFVVYSGTIDAYLNKFLPVSPNNPLPKRDVSGAFNEVPKTTVEKDMYLPLQRGLRKEVSDIPSSKRPAFVDTSAQRIPAPFPSLEEDIRDTGPDLSSTLPGKKEATLKVAIWFGIGTVIEIKATEAQDPLKEGGREESETRRETKRQLAINARNLLHAHLHTHVFIIGIYGFTARIYRFDRAGCIASPPFNYRERPEIFRMFFWRLVHPASGLSIAGADPTVSQPTASDWKWASKVLRQKYREELPQGARQVGRWLKIPSKDPNAAPDRFLAIELRFINSNLFGWVTTVWIALRRTTDGDADDGVKYAVKDSWRQQIRPSETTYLDRLTDVYESDLYGLPDFDIGGDLSVWEAQQWSQKLTVTGNVRRSPRLIGKTDNTASDETGSVLPHITHHQTISARVARKDLCYERYHMRFATKCVGRPLSTFTSTKEMVTAIKDAVIGHQNAWNAGVLHRDISAGNVLIVEDHVGKPFKGFLSDFDHSFMTSSATPVAASQTEHDNDQISADTELKQRT</sequence>
<dbReference type="Proteomes" id="UP000016930">
    <property type="component" value="Unassembled WGS sequence"/>
</dbReference>
<dbReference type="GO" id="GO:0004672">
    <property type="term" value="F:protein kinase activity"/>
    <property type="evidence" value="ECO:0007669"/>
    <property type="project" value="InterPro"/>
</dbReference>